<feature type="region of interest" description="Disordered" evidence="2">
    <location>
        <begin position="213"/>
        <end position="264"/>
    </location>
</feature>
<dbReference type="InterPro" id="IPR016197">
    <property type="entry name" value="Chromo-like_dom_sf"/>
</dbReference>
<feature type="region of interest" description="Disordered" evidence="2">
    <location>
        <begin position="309"/>
        <end position="414"/>
    </location>
</feature>
<feature type="compositionally biased region" description="Low complexity" evidence="2">
    <location>
        <begin position="665"/>
        <end position="716"/>
    </location>
</feature>
<dbReference type="PROSITE" id="PS50013">
    <property type="entry name" value="CHROMO_2"/>
    <property type="match status" value="1"/>
</dbReference>
<feature type="transmembrane region" description="Helical" evidence="3">
    <location>
        <begin position="20"/>
        <end position="42"/>
    </location>
</feature>
<dbReference type="Proteomes" id="UP000735302">
    <property type="component" value="Unassembled WGS sequence"/>
</dbReference>
<feature type="region of interest" description="Disordered" evidence="2">
    <location>
        <begin position="453"/>
        <end position="474"/>
    </location>
</feature>
<sequence>MIQDLVMKLSSDASFLDGWLKALSGILFAASFTLVFILVYIGHHGLAAPNPSRLHTAAEFLSTVTWRLLVILPILGQDRLASNDNTAEAEKDIDVLEGPEVEISSCEFLSDNGNDSEFEDMEPGQKEGDVPKSIHVGVKSQNDGPALAPATAEPDNRFYEVEAIIDGPKRRREHLSKICYKVRWKGYGPEADTWQPTRDLSNVQDMVEEYRKEKAEKAKNKRKMIQKPVTGTTDEKLLQGPATSQRRASAEDTSDDDEKDYDPEYGTVKDKFWKDLELGRHQNHAQLFSGDMYSKVKGCRRAAHAEAVANIQKQQQPNSKTEAASSSIKTSPPQQKAAVKLKLQRMSGKKNSFKASPSISSSLVSTKKTLQPPKPLPGSAARARKRSSDPFSASGYTSVKRSRRSKEVKAIKRSSLSSVSSETIGIVTTTCPLSPSAPAALTDSASATSVISTSSVSGAPSSSASSLETQLSANTSGVWDGRARETLFSETNRDDDVFKTPAKEEVVRVKDSKIQSAVADPGQQLGMEEDVIRPEEIVKLCSDENFLSDSAESSAAGIPNTTLSLNKEGTTTVSHNLLGGHNDFPTDKKEQPETLKPLTKDIPETGGAIERSHDQECLWGGACNRSDCRSNRRRNMKNGQGEGGSGETRAGSAQQRPCRGRVPEESLSSTTPSESVSSTSTASVSSTSIEKSSSTASPSTPGASSSSKHHSSPSASKQNPSGSGFTPPKTSQTSPSSGHHGSAGTAGGESRASLSRSLFSSPRAHSSDSSFDDSPQPGSAPDVQLSKQVVSDTFRQSSCLASGNPETDSSLNITSPSKTISSAASLSVVRQFSGHRNPPGARRTSGVGSDVSERPGLFSEGNSAFSFARQDSGFAGDSPGSATILPSPTGSLNVSSPGKENFRSMGGVNVSVAPAVSSTSSRDRSVPHQQQQQHQHLPMEVGVSDTQPDSTVVTGTVSPHPTSTHPRSYPEPQEVWAAGRKRAFDLPLEKIPSPNSKKESDIDKRISTLTCDDLEDFIDQGEERCFGQKETGFITNADLLQAVNLSKAEVVKRAIRLSSCSERRMDFEQPDNAGVTLLMKAVQKGSLAIAEMLLEHGVNVNSQQANGTTALMIAAEQNNTGLVALLLKYGANSSLYTVISDQAETAIMKAIRRQQKEVVSLMLRVGVNLAAPTCGSLSVLELAIERRNPQIEALVRAHHQRLDQAFRSRVLATLGDTVELMEPLFALQCFPLREAQMFEVKFNSFIHPVAAGEGFILFIAHTKINEKGVRCRFHGGCPISSVILNGITQSPLTKEVNFVTSCHPIVSGCNTLKIHKQADYTSKAKLLVQAFRAKLLPC</sequence>
<feature type="compositionally biased region" description="Low complexity" evidence="2">
    <location>
        <begin position="453"/>
        <end position="466"/>
    </location>
</feature>
<dbReference type="InterPro" id="IPR000953">
    <property type="entry name" value="Chromo/chromo_shadow_dom"/>
</dbReference>
<keyword evidence="3" id="KW-0812">Transmembrane</keyword>
<feature type="compositionally biased region" description="Polar residues" evidence="2">
    <location>
        <begin position="353"/>
        <end position="365"/>
    </location>
</feature>
<evidence type="ECO:0000313" key="5">
    <source>
        <dbReference type="EMBL" id="GFO15334.1"/>
    </source>
</evidence>
<evidence type="ECO:0000259" key="4">
    <source>
        <dbReference type="PROSITE" id="PS50013"/>
    </source>
</evidence>
<dbReference type="PROSITE" id="PS50297">
    <property type="entry name" value="ANK_REP_REGION"/>
    <property type="match status" value="2"/>
</dbReference>
<dbReference type="Gene3D" id="1.25.40.20">
    <property type="entry name" value="Ankyrin repeat-containing domain"/>
    <property type="match status" value="1"/>
</dbReference>
<keyword evidence="1" id="KW-0040">ANK repeat</keyword>
<name>A0AAV4B5F0_9GAST</name>
<feature type="compositionally biased region" description="Polar residues" evidence="2">
    <location>
        <begin position="785"/>
        <end position="816"/>
    </location>
</feature>
<dbReference type="GO" id="GO:0042981">
    <property type="term" value="P:regulation of apoptotic process"/>
    <property type="evidence" value="ECO:0007669"/>
    <property type="project" value="TreeGrafter"/>
</dbReference>
<evidence type="ECO:0000256" key="3">
    <source>
        <dbReference type="SAM" id="Phobius"/>
    </source>
</evidence>
<dbReference type="Gene3D" id="2.40.50.40">
    <property type="match status" value="1"/>
</dbReference>
<dbReference type="SMART" id="SM00248">
    <property type="entry name" value="ANK"/>
    <property type="match status" value="3"/>
</dbReference>
<evidence type="ECO:0000313" key="6">
    <source>
        <dbReference type="Proteomes" id="UP000735302"/>
    </source>
</evidence>
<feature type="compositionally biased region" description="Acidic residues" evidence="2">
    <location>
        <begin position="252"/>
        <end position="263"/>
    </location>
</feature>
<feature type="region of interest" description="Disordered" evidence="2">
    <location>
        <begin position="620"/>
        <end position="816"/>
    </location>
</feature>
<dbReference type="PANTHER" id="PTHR24183">
    <property type="entry name" value="FIBRONECTIN TYPE 3 AND ANKYRIN REPEAT DOMAINS PROTEIN 1"/>
    <property type="match status" value="1"/>
</dbReference>
<feature type="compositionally biased region" description="Low complexity" evidence="2">
    <location>
        <begin position="908"/>
        <end position="920"/>
    </location>
</feature>
<comment type="caution">
    <text evidence="5">The sequence shown here is derived from an EMBL/GenBank/DDBJ whole genome shotgun (WGS) entry which is preliminary data.</text>
</comment>
<dbReference type="PANTHER" id="PTHR24183:SF1">
    <property type="entry name" value="FIBRONECTIN TYPE 3 AND ANKYRIN REPEAT DOMAINS PROTEIN 1"/>
    <property type="match status" value="1"/>
</dbReference>
<feature type="repeat" description="ANK" evidence="1">
    <location>
        <begin position="1073"/>
        <end position="1105"/>
    </location>
</feature>
<feature type="region of interest" description="Disordered" evidence="2">
    <location>
        <begin position="572"/>
        <end position="606"/>
    </location>
</feature>
<organism evidence="5 6">
    <name type="scientific">Plakobranchus ocellatus</name>
    <dbReference type="NCBI Taxonomy" id="259542"/>
    <lineage>
        <taxon>Eukaryota</taxon>
        <taxon>Metazoa</taxon>
        <taxon>Spiralia</taxon>
        <taxon>Lophotrochozoa</taxon>
        <taxon>Mollusca</taxon>
        <taxon>Gastropoda</taxon>
        <taxon>Heterobranchia</taxon>
        <taxon>Euthyneura</taxon>
        <taxon>Panpulmonata</taxon>
        <taxon>Sacoglossa</taxon>
        <taxon>Placobranchoidea</taxon>
        <taxon>Plakobranchidae</taxon>
        <taxon>Plakobranchus</taxon>
    </lineage>
</organism>
<dbReference type="SMART" id="SM00298">
    <property type="entry name" value="CHROMO"/>
    <property type="match status" value="1"/>
</dbReference>
<keyword evidence="6" id="KW-1185">Reference proteome</keyword>
<proteinExistence type="predicted"/>
<protein>
    <submittedName>
        <fullName evidence="5">M-phase phosphoprotein 8</fullName>
    </submittedName>
</protein>
<reference evidence="5 6" key="1">
    <citation type="journal article" date="2021" name="Elife">
        <title>Chloroplast acquisition without the gene transfer in kleptoplastic sea slugs, Plakobranchus ocellatus.</title>
        <authorList>
            <person name="Maeda T."/>
            <person name="Takahashi S."/>
            <person name="Yoshida T."/>
            <person name="Shimamura S."/>
            <person name="Takaki Y."/>
            <person name="Nagai Y."/>
            <person name="Toyoda A."/>
            <person name="Suzuki Y."/>
            <person name="Arimoto A."/>
            <person name="Ishii H."/>
            <person name="Satoh N."/>
            <person name="Nishiyama T."/>
            <person name="Hasebe M."/>
            <person name="Maruyama T."/>
            <person name="Minagawa J."/>
            <person name="Obokata J."/>
            <person name="Shigenobu S."/>
        </authorList>
    </citation>
    <scope>NUCLEOTIDE SEQUENCE [LARGE SCALE GENOMIC DNA]</scope>
</reference>
<dbReference type="Pfam" id="PF00385">
    <property type="entry name" value="Chromo"/>
    <property type="match status" value="1"/>
</dbReference>
<dbReference type="SUPFAM" id="SSF54160">
    <property type="entry name" value="Chromo domain-like"/>
    <property type="match status" value="1"/>
</dbReference>
<feature type="compositionally biased region" description="Polar residues" evidence="2">
    <location>
        <begin position="944"/>
        <end position="966"/>
    </location>
</feature>
<gene>
    <name evidence="5" type="ORF">PoB_004183900</name>
</gene>
<dbReference type="InterPro" id="IPR002110">
    <property type="entry name" value="Ankyrin_rpt"/>
</dbReference>
<dbReference type="CDD" id="cd00024">
    <property type="entry name" value="CD_CSD"/>
    <property type="match status" value="1"/>
</dbReference>
<accession>A0AAV4B5F0</accession>
<feature type="repeat" description="ANK" evidence="1">
    <location>
        <begin position="1106"/>
        <end position="1138"/>
    </location>
</feature>
<dbReference type="Pfam" id="PF12796">
    <property type="entry name" value="Ank_2"/>
    <property type="match status" value="1"/>
</dbReference>
<feature type="compositionally biased region" description="Polar residues" evidence="2">
    <location>
        <begin position="311"/>
        <end position="334"/>
    </location>
</feature>
<feature type="compositionally biased region" description="Low complexity" evidence="2">
    <location>
        <begin position="726"/>
        <end position="774"/>
    </location>
</feature>
<dbReference type="GO" id="GO:0005634">
    <property type="term" value="C:nucleus"/>
    <property type="evidence" value="ECO:0007669"/>
    <property type="project" value="TreeGrafter"/>
</dbReference>
<dbReference type="InterPro" id="IPR036770">
    <property type="entry name" value="Ankyrin_rpt-contain_sf"/>
</dbReference>
<evidence type="ECO:0000256" key="2">
    <source>
        <dbReference type="SAM" id="MobiDB-lite"/>
    </source>
</evidence>
<feature type="region of interest" description="Disordered" evidence="2">
    <location>
        <begin position="832"/>
        <end position="970"/>
    </location>
</feature>
<feature type="domain" description="Chromo" evidence="4">
    <location>
        <begin position="159"/>
        <end position="222"/>
    </location>
</feature>
<feature type="compositionally biased region" description="Polar residues" evidence="2">
    <location>
        <begin position="880"/>
        <end position="898"/>
    </location>
</feature>
<feature type="compositionally biased region" description="Polar residues" evidence="2">
    <location>
        <begin position="389"/>
        <end position="399"/>
    </location>
</feature>
<dbReference type="InterPro" id="IPR023780">
    <property type="entry name" value="Chromo_domain"/>
</dbReference>
<dbReference type="PROSITE" id="PS50088">
    <property type="entry name" value="ANK_REPEAT"/>
    <property type="match status" value="2"/>
</dbReference>
<dbReference type="EMBL" id="BLXT01004605">
    <property type="protein sequence ID" value="GFO15334.1"/>
    <property type="molecule type" value="Genomic_DNA"/>
</dbReference>
<evidence type="ECO:0000256" key="1">
    <source>
        <dbReference type="PROSITE-ProRule" id="PRU00023"/>
    </source>
</evidence>
<feature type="compositionally biased region" description="Basic and acidic residues" evidence="2">
    <location>
        <begin position="584"/>
        <end position="603"/>
    </location>
</feature>
<keyword evidence="3" id="KW-0472">Membrane</keyword>
<dbReference type="SUPFAM" id="SSF48403">
    <property type="entry name" value="Ankyrin repeat"/>
    <property type="match status" value="1"/>
</dbReference>
<keyword evidence="3" id="KW-1133">Transmembrane helix</keyword>